<evidence type="ECO:0000256" key="8">
    <source>
        <dbReference type="ARBA" id="ARBA00022692"/>
    </source>
</evidence>
<reference evidence="20" key="1">
    <citation type="submission" date="2013-04" db="EMBL/GenBank/DDBJ databases">
        <authorList>
            <person name="Gao J."/>
            <person name="Cai W.Z."/>
        </authorList>
    </citation>
    <scope>NUCLEOTIDE SEQUENCE</scope>
</reference>
<feature type="transmembrane region" description="Helical" evidence="17">
    <location>
        <begin position="213"/>
        <end position="236"/>
    </location>
</feature>
<dbReference type="InterPro" id="IPR000260">
    <property type="entry name" value="NADH4_N"/>
</dbReference>
<dbReference type="EMBL" id="KC887533">
    <property type="protein sequence ID" value="AGO28073.1"/>
    <property type="molecule type" value="Genomic_DNA"/>
</dbReference>
<evidence type="ECO:0000259" key="18">
    <source>
        <dbReference type="Pfam" id="PF00361"/>
    </source>
</evidence>
<keyword evidence="8 17" id="KW-0812">Transmembrane</keyword>
<protein>
    <recommendedName>
        <fullName evidence="5 17">NADH-ubiquinone oxidoreductase chain 4</fullName>
        <ecNumber evidence="4 17">7.1.1.2</ecNumber>
    </recommendedName>
</protein>
<comment type="function">
    <text evidence="17">Core subunit of the mitochondrial membrane respiratory chain NADH dehydrogenase (Complex I) which catalyzes electron transfer from NADH through the respiratory chain, using ubiquinone as an electron acceptor. Essential for the catalytic activity and assembly of complex I.</text>
</comment>
<keyword evidence="7 17" id="KW-0679">Respiratory chain</keyword>
<evidence type="ECO:0000256" key="6">
    <source>
        <dbReference type="ARBA" id="ARBA00022448"/>
    </source>
</evidence>
<dbReference type="EC" id="7.1.1.2" evidence="4 17"/>
<keyword evidence="12 17" id="KW-0520">NAD</keyword>
<proteinExistence type="inferred from homology"/>
<evidence type="ECO:0000256" key="1">
    <source>
        <dbReference type="ARBA" id="ARBA00003257"/>
    </source>
</evidence>
<evidence type="ECO:0000256" key="14">
    <source>
        <dbReference type="ARBA" id="ARBA00023128"/>
    </source>
</evidence>
<evidence type="ECO:0000256" key="4">
    <source>
        <dbReference type="ARBA" id="ARBA00012944"/>
    </source>
</evidence>
<comment type="similarity">
    <text evidence="3 17">Belongs to the complex I subunit 4 family.</text>
</comment>
<keyword evidence="15 17" id="KW-0472">Membrane</keyword>
<organism evidence="20">
    <name type="scientific">Opistoplatys sp. HL-2013</name>
    <dbReference type="NCBI Taxonomy" id="1347747"/>
    <lineage>
        <taxon>Eukaryota</taxon>
        <taxon>Metazoa</taxon>
        <taxon>Ecdysozoa</taxon>
        <taxon>Arthropoda</taxon>
        <taxon>Hexapoda</taxon>
        <taxon>Insecta</taxon>
        <taxon>Pterygota</taxon>
        <taxon>Neoptera</taxon>
        <taxon>Paraneoptera</taxon>
        <taxon>Hemiptera</taxon>
        <taxon>Heteroptera</taxon>
        <taxon>Panheteroptera</taxon>
        <taxon>Cimicomorpha</taxon>
        <taxon>Reduviidae</taxon>
        <taxon>Tribelocephalinae</taxon>
        <taxon>Opistoplatys</taxon>
    </lineage>
</organism>
<evidence type="ECO:0000256" key="11">
    <source>
        <dbReference type="ARBA" id="ARBA00022989"/>
    </source>
</evidence>
<feature type="transmembrane region" description="Helical" evidence="17">
    <location>
        <begin position="242"/>
        <end position="263"/>
    </location>
</feature>
<dbReference type="GO" id="GO:0031966">
    <property type="term" value="C:mitochondrial membrane"/>
    <property type="evidence" value="ECO:0007669"/>
    <property type="project" value="UniProtKB-SubCell"/>
</dbReference>
<feature type="domain" description="NADH:quinone oxidoreductase/Mrp antiporter transmembrane" evidence="18">
    <location>
        <begin position="107"/>
        <end position="386"/>
    </location>
</feature>
<keyword evidence="13 17" id="KW-0830">Ubiquinone</keyword>
<feature type="transmembrane region" description="Helical" evidence="17">
    <location>
        <begin position="84"/>
        <end position="103"/>
    </location>
</feature>
<dbReference type="Pfam" id="PF00361">
    <property type="entry name" value="Proton_antipo_M"/>
    <property type="match status" value="1"/>
</dbReference>
<comment type="subcellular location">
    <subcellularLocation>
        <location evidence="2 17">Mitochondrion membrane</location>
        <topology evidence="2 17">Multi-pass membrane protein</topology>
    </subcellularLocation>
</comment>
<dbReference type="InterPro" id="IPR001750">
    <property type="entry name" value="ND/Mrp_TM"/>
</dbReference>
<sequence length="443" mass="51863">MMGMLMYYLFLIPLIFMGYWWGLMLMLMFGFFVFLNQIWFKDFFCMVSYNLGGDLLSMCMIFLSVWIILLMILASFSVYSFNNYYFEFMFIIYLLFIFLFLSFSVCDLFMFYLFFESSLIPTMLLILGWGYQPERLTAGFYFMFYTLVASLPLLISIFFIKYNYFCSFYFLLYFGCNFYLYFFMILAFLVKMPLVFVHFWLPSAHVEAPVSGSMILAGVLLKLGGYGLMRVFMFFNNLEFKWNYFFISLSMYGSVIVGILCLYQTDIKSLIAYSSVAHMALVISGIFICNYWGLYGALILMIGHGLCSSGLFCLAGVIYEKVHSRSFIINKGLIVFMPSLSLFWFILSVNNMASPVSLNLMGEIMLIIGILGWSSICLLFLGLLSFFSCCYSIYLYSYLYHGNFYSGFNIFSIPQYREYLVIFFHLIPLNLLILKSDIFILWF</sequence>
<dbReference type="GO" id="GO:0008137">
    <property type="term" value="F:NADH dehydrogenase (ubiquinone) activity"/>
    <property type="evidence" value="ECO:0007669"/>
    <property type="project" value="UniProtKB-UniRule"/>
</dbReference>
<dbReference type="GO" id="GO:0003954">
    <property type="term" value="F:NADH dehydrogenase activity"/>
    <property type="evidence" value="ECO:0007669"/>
    <property type="project" value="TreeGrafter"/>
</dbReference>
<keyword evidence="14 17" id="KW-0496">Mitochondrion</keyword>
<feature type="transmembrane region" description="Helical" evidence="17">
    <location>
        <begin position="180"/>
        <end position="201"/>
    </location>
</feature>
<dbReference type="GO" id="GO:0015990">
    <property type="term" value="P:electron transport coupled proton transport"/>
    <property type="evidence" value="ECO:0007669"/>
    <property type="project" value="TreeGrafter"/>
</dbReference>
<dbReference type="GO" id="GO:0048039">
    <property type="term" value="F:ubiquinone binding"/>
    <property type="evidence" value="ECO:0007669"/>
    <property type="project" value="TreeGrafter"/>
</dbReference>
<feature type="transmembrane region" description="Helical" evidence="17">
    <location>
        <begin position="109"/>
        <end position="131"/>
    </location>
</feature>
<dbReference type="InterPro" id="IPR003918">
    <property type="entry name" value="NADH_UbQ_OxRdtase"/>
</dbReference>
<evidence type="ECO:0000259" key="19">
    <source>
        <dbReference type="Pfam" id="PF01059"/>
    </source>
</evidence>
<evidence type="ECO:0000256" key="7">
    <source>
        <dbReference type="ARBA" id="ARBA00022660"/>
    </source>
</evidence>
<evidence type="ECO:0000256" key="15">
    <source>
        <dbReference type="ARBA" id="ARBA00023136"/>
    </source>
</evidence>
<gene>
    <name evidence="20" type="primary">ND4</name>
</gene>
<keyword evidence="9" id="KW-1278">Translocase</keyword>
<accession>A0A7I6HEM0</accession>
<feature type="transmembrane region" description="Helical" evidence="17">
    <location>
        <begin position="55"/>
        <end position="77"/>
    </location>
</feature>
<keyword evidence="10 17" id="KW-0249">Electron transport</keyword>
<geneLocation type="mitochondrion" evidence="20"/>
<evidence type="ECO:0000256" key="17">
    <source>
        <dbReference type="RuleBase" id="RU003297"/>
    </source>
</evidence>
<keyword evidence="11 17" id="KW-1133">Transmembrane helix</keyword>
<feature type="transmembrane region" description="Helical" evidence="17">
    <location>
        <begin position="328"/>
        <end position="347"/>
    </location>
</feature>
<evidence type="ECO:0000256" key="10">
    <source>
        <dbReference type="ARBA" id="ARBA00022982"/>
    </source>
</evidence>
<feature type="transmembrane region" description="Helical" evidence="17">
    <location>
        <begin position="419"/>
        <end position="442"/>
    </location>
</feature>
<evidence type="ECO:0000256" key="9">
    <source>
        <dbReference type="ARBA" id="ARBA00022967"/>
    </source>
</evidence>
<comment type="function">
    <text evidence="1">Core subunit of the mitochondrial membrane respiratory chain NADH dehydrogenase (Complex I) that is believed to belong to the minimal assembly required for catalysis. Complex I functions in the transfer of electrons from NADH to the respiratory chain. The immediate electron acceptor for the enzyme is believed to be ubiquinone.</text>
</comment>
<dbReference type="AlphaFoldDB" id="A0A7I6HEM0"/>
<dbReference type="GO" id="GO:0042773">
    <property type="term" value="P:ATP synthesis coupled electron transport"/>
    <property type="evidence" value="ECO:0007669"/>
    <property type="project" value="InterPro"/>
</dbReference>
<evidence type="ECO:0000256" key="2">
    <source>
        <dbReference type="ARBA" id="ARBA00004225"/>
    </source>
</evidence>
<dbReference type="PANTHER" id="PTHR43507:SF20">
    <property type="entry name" value="NADH-UBIQUINONE OXIDOREDUCTASE CHAIN 4"/>
    <property type="match status" value="1"/>
</dbReference>
<feature type="transmembrane region" description="Helical" evidence="17">
    <location>
        <begin position="138"/>
        <end position="160"/>
    </location>
</feature>
<evidence type="ECO:0000256" key="5">
    <source>
        <dbReference type="ARBA" id="ARBA00021006"/>
    </source>
</evidence>
<evidence type="ECO:0000256" key="16">
    <source>
        <dbReference type="ARBA" id="ARBA00049551"/>
    </source>
</evidence>
<evidence type="ECO:0000313" key="20">
    <source>
        <dbReference type="EMBL" id="AGO28073.1"/>
    </source>
</evidence>
<dbReference type="PRINTS" id="PR01437">
    <property type="entry name" value="NUOXDRDTASE4"/>
</dbReference>
<feature type="transmembrane region" description="Helical" evidence="17">
    <location>
        <begin position="7"/>
        <end position="35"/>
    </location>
</feature>
<feature type="transmembrane region" description="Helical" evidence="17">
    <location>
        <begin position="270"/>
        <end position="288"/>
    </location>
</feature>
<feature type="transmembrane region" description="Helical" evidence="17">
    <location>
        <begin position="294"/>
        <end position="319"/>
    </location>
</feature>
<name>A0A7I6HEM0_9HEMI</name>
<dbReference type="PANTHER" id="PTHR43507">
    <property type="entry name" value="NADH-UBIQUINONE OXIDOREDUCTASE CHAIN 4"/>
    <property type="match status" value="1"/>
</dbReference>
<comment type="catalytic activity">
    <reaction evidence="16 17">
        <text>a ubiquinone + NADH + 5 H(+)(in) = a ubiquinol + NAD(+) + 4 H(+)(out)</text>
        <dbReference type="Rhea" id="RHEA:29091"/>
        <dbReference type="Rhea" id="RHEA-COMP:9565"/>
        <dbReference type="Rhea" id="RHEA-COMP:9566"/>
        <dbReference type="ChEBI" id="CHEBI:15378"/>
        <dbReference type="ChEBI" id="CHEBI:16389"/>
        <dbReference type="ChEBI" id="CHEBI:17976"/>
        <dbReference type="ChEBI" id="CHEBI:57540"/>
        <dbReference type="ChEBI" id="CHEBI:57945"/>
        <dbReference type="EC" id="7.1.1.2"/>
    </reaction>
</comment>
<evidence type="ECO:0000256" key="3">
    <source>
        <dbReference type="ARBA" id="ARBA00009025"/>
    </source>
</evidence>
<feature type="domain" description="NADH:ubiquinone oxidoreductase chain 4 N-terminal" evidence="19">
    <location>
        <begin position="1"/>
        <end position="101"/>
    </location>
</feature>
<evidence type="ECO:0000256" key="13">
    <source>
        <dbReference type="ARBA" id="ARBA00023075"/>
    </source>
</evidence>
<keyword evidence="6 17" id="KW-0813">Transport</keyword>
<evidence type="ECO:0000256" key="12">
    <source>
        <dbReference type="ARBA" id="ARBA00023027"/>
    </source>
</evidence>
<dbReference type="Pfam" id="PF01059">
    <property type="entry name" value="Oxidored_q5_N"/>
    <property type="match status" value="1"/>
</dbReference>